<evidence type="ECO:0000313" key="11">
    <source>
        <dbReference type="Proteomes" id="UP000308005"/>
    </source>
</evidence>
<evidence type="ECO:0000256" key="6">
    <source>
        <dbReference type="SAM" id="Phobius"/>
    </source>
</evidence>
<feature type="transmembrane region" description="Helical" evidence="6">
    <location>
        <begin position="44"/>
        <end position="66"/>
    </location>
</feature>
<reference evidence="10 11" key="1">
    <citation type="submission" date="2018-10" db="EMBL/GenBank/DDBJ databases">
        <title>Fifty Aureobasidium pullulans genomes reveal a recombining polyextremotolerant generalist.</title>
        <authorList>
            <person name="Gostincar C."/>
            <person name="Turk M."/>
            <person name="Zajc J."/>
            <person name="Gunde-Cimerman N."/>
        </authorList>
    </citation>
    <scope>NUCLEOTIDE SEQUENCE [LARGE SCALE GENOMIC DNA]</scope>
    <source>
        <strain evidence="8 10">EXF-10507</strain>
        <strain evidence="9 11">EXF-3863</strain>
    </source>
</reference>
<feature type="transmembrane region" description="Helical" evidence="6">
    <location>
        <begin position="415"/>
        <end position="434"/>
    </location>
</feature>
<feature type="transmembrane region" description="Helical" evidence="6">
    <location>
        <begin position="317"/>
        <end position="338"/>
    </location>
</feature>
<evidence type="ECO:0000256" key="5">
    <source>
        <dbReference type="ARBA" id="ARBA00023136"/>
    </source>
</evidence>
<evidence type="ECO:0000313" key="8">
    <source>
        <dbReference type="EMBL" id="THW88202.1"/>
    </source>
</evidence>
<gene>
    <name evidence="9" type="ORF">D6C91_06181</name>
    <name evidence="8" type="ORF">D6D15_06155</name>
</gene>
<feature type="transmembrane region" description="Helical" evidence="6">
    <location>
        <begin position="118"/>
        <end position="137"/>
    </location>
</feature>
<dbReference type="PROSITE" id="PS50850">
    <property type="entry name" value="MFS"/>
    <property type="match status" value="1"/>
</dbReference>
<dbReference type="InterPro" id="IPR020846">
    <property type="entry name" value="MFS_dom"/>
</dbReference>
<evidence type="ECO:0000256" key="3">
    <source>
        <dbReference type="ARBA" id="ARBA00022692"/>
    </source>
</evidence>
<sequence length="565" mass="60161">MTIYNSIFSIYIGESISKMSTASMEKEPDTITSPPQDEEEAASYLTGLTLLSVVVSLVLVIFLMMLDTSIVATAIPRITTQFHSLEDVGWYGSAYLLANCALQPLAGKIYKEFSYKWAFLWFFGLFEVGSLLCGVATSSNMFIIGRAVAGLGCAGLINGALSIIAASVPLTKRPLYMGFMMSLSQFGVLFGPLIGGALTEYTTWRWCFYINLPVGGIVAVILFFAPVPAGPEKTVDKKFHAGTFLRSLDLVGFALFAPAIIQILLALQWGGTQYAWNSATVIGLFCGGAATLLVFLTWEYFKGDDAMIPLSMVRQRIFWSSCMTVFFTFSSMLCVNYYLPIYFQAVRGASPTMSGVDLLPSIISQMIFAILSGIGVTKVGYYLPFSVACGILTAISAGLLGLLGPHTSMGKWIGYQILGGVGRGLGIQMPIVAIQNLVPKSQASVAMSLLIFSQTFGGALFLAFAQTVFNTGLSSALKEYAPEVAAETILAAGATGVRGVVSGSVLPHVLQAYSQAIDHVFYLSAGAAAGATLACLGMGWKSIKKAKAEAATAESVPEKEVASVV</sequence>
<protein>
    <submittedName>
        <fullName evidence="8">MFS general substrate transporter</fullName>
    </submittedName>
</protein>
<dbReference type="CDD" id="cd17502">
    <property type="entry name" value="MFS_Azr1_MDR_like"/>
    <property type="match status" value="1"/>
</dbReference>
<evidence type="ECO:0000256" key="2">
    <source>
        <dbReference type="ARBA" id="ARBA00007520"/>
    </source>
</evidence>
<feature type="transmembrane region" description="Helical" evidence="6">
    <location>
        <begin position="275"/>
        <end position="296"/>
    </location>
</feature>
<dbReference type="InterPro" id="IPR011701">
    <property type="entry name" value="MFS"/>
</dbReference>
<dbReference type="EMBL" id="QZBM01000302">
    <property type="protein sequence ID" value="THZ16816.1"/>
    <property type="molecule type" value="Genomic_DNA"/>
</dbReference>
<name>A0A4S9B5V6_AURPU</name>
<dbReference type="Proteomes" id="UP000304928">
    <property type="component" value="Unassembled WGS sequence"/>
</dbReference>
<dbReference type="InterPro" id="IPR036259">
    <property type="entry name" value="MFS_trans_sf"/>
</dbReference>
<proteinExistence type="inferred from homology"/>
<comment type="caution">
    <text evidence="8">The sequence shown here is derived from an EMBL/GenBank/DDBJ whole genome shotgun (WGS) entry which is preliminary data.</text>
</comment>
<evidence type="ECO:0000256" key="4">
    <source>
        <dbReference type="ARBA" id="ARBA00022989"/>
    </source>
</evidence>
<feature type="transmembrane region" description="Helical" evidence="6">
    <location>
        <begin position="206"/>
        <end position="227"/>
    </location>
</feature>
<organism evidence="8 10">
    <name type="scientific">Aureobasidium pullulans</name>
    <name type="common">Black yeast</name>
    <name type="synonym">Pullularia pullulans</name>
    <dbReference type="NCBI Taxonomy" id="5580"/>
    <lineage>
        <taxon>Eukaryota</taxon>
        <taxon>Fungi</taxon>
        <taxon>Dikarya</taxon>
        <taxon>Ascomycota</taxon>
        <taxon>Pezizomycotina</taxon>
        <taxon>Dothideomycetes</taxon>
        <taxon>Dothideomycetidae</taxon>
        <taxon>Dothideales</taxon>
        <taxon>Saccotheciaceae</taxon>
        <taxon>Aureobasidium</taxon>
    </lineage>
</organism>
<dbReference type="GO" id="GO:0022857">
    <property type="term" value="F:transmembrane transporter activity"/>
    <property type="evidence" value="ECO:0007669"/>
    <property type="project" value="InterPro"/>
</dbReference>
<keyword evidence="3 6" id="KW-0812">Transmembrane</keyword>
<feature type="transmembrane region" description="Helical" evidence="6">
    <location>
        <begin position="520"/>
        <end position="540"/>
    </location>
</feature>
<feature type="domain" description="Major facilitator superfamily (MFS) profile" evidence="7">
    <location>
        <begin position="53"/>
        <end position="511"/>
    </location>
</feature>
<feature type="transmembrane region" description="Helical" evidence="6">
    <location>
        <begin position="383"/>
        <end position="403"/>
    </location>
</feature>
<dbReference type="FunFam" id="1.20.1250.20:FF:000196">
    <property type="entry name" value="MFS toxin efflux pump (AflT)"/>
    <property type="match status" value="1"/>
</dbReference>
<feature type="transmembrane region" description="Helical" evidence="6">
    <location>
        <begin position="248"/>
        <end position="269"/>
    </location>
</feature>
<feature type="transmembrane region" description="Helical" evidence="6">
    <location>
        <begin position="143"/>
        <end position="168"/>
    </location>
</feature>
<dbReference type="Gene3D" id="1.20.1720.10">
    <property type="entry name" value="Multidrug resistance protein D"/>
    <property type="match status" value="1"/>
</dbReference>
<evidence type="ECO:0000313" key="9">
    <source>
        <dbReference type="EMBL" id="THZ16816.1"/>
    </source>
</evidence>
<accession>A0A4S9B5V6</accession>
<dbReference type="Gene3D" id="1.20.1250.20">
    <property type="entry name" value="MFS general substrate transporter like domains"/>
    <property type="match status" value="1"/>
</dbReference>
<evidence type="ECO:0000259" key="7">
    <source>
        <dbReference type="PROSITE" id="PS50850"/>
    </source>
</evidence>
<dbReference type="Pfam" id="PF07690">
    <property type="entry name" value="MFS_1"/>
    <property type="match status" value="1"/>
</dbReference>
<dbReference type="FunFam" id="1.20.1720.10:FF:000012">
    <property type="entry name" value="MFS toxin efflux pump (AflT)"/>
    <property type="match status" value="1"/>
</dbReference>
<dbReference type="SUPFAM" id="SSF103473">
    <property type="entry name" value="MFS general substrate transporter"/>
    <property type="match status" value="1"/>
</dbReference>
<dbReference type="Proteomes" id="UP000308005">
    <property type="component" value="Unassembled WGS sequence"/>
</dbReference>
<dbReference type="AlphaFoldDB" id="A0A4S9B5V6"/>
<evidence type="ECO:0000313" key="10">
    <source>
        <dbReference type="Proteomes" id="UP000304928"/>
    </source>
</evidence>
<feature type="transmembrane region" description="Helical" evidence="6">
    <location>
        <begin position="446"/>
        <end position="469"/>
    </location>
</feature>
<dbReference type="EMBL" id="QZAR01000107">
    <property type="protein sequence ID" value="THW88202.1"/>
    <property type="molecule type" value="Genomic_DNA"/>
</dbReference>
<dbReference type="PANTHER" id="PTHR23501:SF193">
    <property type="entry name" value="MULTIDRUG TRANSPORTER, PUTATIVE (AFU_ORTHOLOGUE AFUA_8G00940)-RELATED"/>
    <property type="match status" value="1"/>
</dbReference>
<keyword evidence="4 6" id="KW-1133">Transmembrane helix</keyword>
<dbReference type="PANTHER" id="PTHR23501">
    <property type="entry name" value="MAJOR FACILITATOR SUPERFAMILY"/>
    <property type="match status" value="1"/>
</dbReference>
<dbReference type="PRINTS" id="PR01036">
    <property type="entry name" value="TCRTETB"/>
</dbReference>
<comment type="similarity">
    <text evidence="2">Belongs to the major facilitator superfamily. TCR/Tet family.</text>
</comment>
<feature type="transmembrane region" description="Helical" evidence="6">
    <location>
        <begin position="175"/>
        <end position="194"/>
    </location>
</feature>
<dbReference type="GO" id="GO:0005886">
    <property type="term" value="C:plasma membrane"/>
    <property type="evidence" value="ECO:0007669"/>
    <property type="project" value="TreeGrafter"/>
</dbReference>
<comment type="subcellular location">
    <subcellularLocation>
        <location evidence="1">Membrane</location>
        <topology evidence="1">Multi-pass membrane protein</topology>
    </subcellularLocation>
</comment>
<evidence type="ECO:0000256" key="1">
    <source>
        <dbReference type="ARBA" id="ARBA00004141"/>
    </source>
</evidence>
<keyword evidence="5 6" id="KW-0472">Membrane</keyword>